<organism evidence="5 6">
    <name type="scientific">Alkalicoccus halolimnae</name>
    <dbReference type="NCBI Taxonomy" id="1667239"/>
    <lineage>
        <taxon>Bacteria</taxon>
        <taxon>Bacillati</taxon>
        <taxon>Bacillota</taxon>
        <taxon>Bacilli</taxon>
        <taxon>Bacillales</taxon>
        <taxon>Bacillaceae</taxon>
        <taxon>Alkalicoccus</taxon>
    </lineage>
</organism>
<evidence type="ECO:0000256" key="3">
    <source>
        <dbReference type="ARBA" id="ARBA00023163"/>
    </source>
</evidence>
<dbReference type="PANTHER" id="PTHR43280:SF28">
    <property type="entry name" value="HTH-TYPE TRANSCRIPTIONAL ACTIVATOR RHAS"/>
    <property type="match status" value="1"/>
</dbReference>
<dbReference type="InterPro" id="IPR018060">
    <property type="entry name" value="HTH_AraC"/>
</dbReference>
<dbReference type="PRINTS" id="PR00032">
    <property type="entry name" value="HTHARAC"/>
</dbReference>
<dbReference type="InterPro" id="IPR009057">
    <property type="entry name" value="Homeodomain-like_sf"/>
</dbReference>
<dbReference type="KEGG" id="ahal:FTX54_011320"/>
<name>A0A5C7F975_9BACI</name>
<dbReference type="InterPro" id="IPR020449">
    <property type="entry name" value="Tscrpt_reg_AraC-type_HTH"/>
</dbReference>
<dbReference type="Pfam" id="PF12833">
    <property type="entry name" value="HTH_18"/>
    <property type="match status" value="1"/>
</dbReference>
<dbReference type="Proteomes" id="UP000321816">
    <property type="component" value="Chromosome"/>
</dbReference>
<dbReference type="GO" id="GO:0043565">
    <property type="term" value="F:sequence-specific DNA binding"/>
    <property type="evidence" value="ECO:0007669"/>
    <property type="project" value="InterPro"/>
</dbReference>
<reference evidence="5 6" key="1">
    <citation type="submission" date="2024-01" db="EMBL/GenBank/DDBJ databases">
        <title>Complete Genome Sequence of Alkalicoccus halolimnae BZ-SZ-XJ29T, a Moderately Halophilic Bacterium Isolated from a Salt Lake.</title>
        <authorList>
            <person name="Zhao B."/>
        </authorList>
    </citation>
    <scope>NUCLEOTIDE SEQUENCE [LARGE SCALE GENOMIC DNA]</scope>
    <source>
        <strain evidence="5 6">BZ-SZ-XJ29</strain>
    </source>
</reference>
<dbReference type="RefSeq" id="WP_147805200.1">
    <property type="nucleotide sequence ID" value="NZ_CP144914.1"/>
</dbReference>
<dbReference type="EMBL" id="CP144914">
    <property type="protein sequence ID" value="WWD79011.1"/>
    <property type="molecule type" value="Genomic_DNA"/>
</dbReference>
<gene>
    <name evidence="5" type="ORF">FTX54_011320</name>
</gene>
<dbReference type="OrthoDB" id="9788446at2"/>
<dbReference type="GO" id="GO:0003700">
    <property type="term" value="F:DNA-binding transcription factor activity"/>
    <property type="evidence" value="ECO:0007669"/>
    <property type="project" value="InterPro"/>
</dbReference>
<keyword evidence="1" id="KW-0805">Transcription regulation</keyword>
<protein>
    <submittedName>
        <fullName evidence="5">Helix-turn-helix transcriptional regulator</fullName>
    </submittedName>
</protein>
<keyword evidence="2" id="KW-0238">DNA-binding</keyword>
<dbReference type="SUPFAM" id="SSF46689">
    <property type="entry name" value="Homeodomain-like"/>
    <property type="match status" value="2"/>
</dbReference>
<dbReference type="Gene3D" id="1.10.10.60">
    <property type="entry name" value="Homeodomain-like"/>
    <property type="match status" value="2"/>
</dbReference>
<feature type="domain" description="HTH araC/xylS-type" evidence="4">
    <location>
        <begin position="9"/>
        <end position="108"/>
    </location>
</feature>
<accession>A0A5C7F975</accession>
<dbReference type="PROSITE" id="PS01124">
    <property type="entry name" value="HTH_ARAC_FAMILY_2"/>
    <property type="match status" value="1"/>
</dbReference>
<dbReference type="PANTHER" id="PTHR43280">
    <property type="entry name" value="ARAC-FAMILY TRANSCRIPTIONAL REGULATOR"/>
    <property type="match status" value="1"/>
</dbReference>
<evidence type="ECO:0000313" key="5">
    <source>
        <dbReference type="EMBL" id="WWD79011.1"/>
    </source>
</evidence>
<evidence type="ECO:0000259" key="4">
    <source>
        <dbReference type="PROSITE" id="PS01124"/>
    </source>
</evidence>
<proteinExistence type="predicted"/>
<keyword evidence="3" id="KW-0804">Transcription</keyword>
<evidence type="ECO:0000256" key="2">
    <source>
        <dbReference type="ARBA" id="ARBA00023125"/>
    </source>
</evidence>
<evidence type="ECO:0000256" key="1">
    <source>
        <dbReference type="ARBA" id="ARBA00023015"/>
    </source>
</evidence>
<evidence type="ECO:0000313" key="6">
    <source>
        <dbReference type="Proteomes" id="UP000321816"/>
    </source>
</evidence>
<keyword evidence="6" id="KW-1185">Reference proteome</keyword>
<dbReference type="AlphaFoldDB" id="A0A5C7F975"/>
<dbReference type="SMART" id="SM00342">
    <property type="entry name" value="HTH_ARAC"/>
    <property type="match status" value="1"/>
</dbReference>
<sequence>MDEYIRLINKSEDYIEKNLSQKISLDDLALNANMSKYHFHRIFSKYSEETVKQFITRIKIERSGIFLAVRKDLSITDIAFRYGYNDVSTYNKAFKKHTGMSPLEFRKARNDKNS</sequence>